<proteinExistence type="inferred from homology"/>
<reference evidence="5 6" key="1">
    <citation type="submission" date="2024-04" db="EMBL/GenBank/DDBJ databases">
        <authorList>
            <consortium name="Genoscope - CEA"/>
            <person name="William W."/>
        </authorList>
    </citation>
    <scope>NUCLEOTIDE SEQUENCE [LARGE SCALE GENOMIC DNA]</scope>
</reference>
<dbReference type="Gene3D" id="2.70.170.10">
    <property type="entry name" value="Neurotransmitter-gated ion-channel ligand-binding domain"/>
    <property type="match status" value="1"/>
</dbReference>
<comment type="caution">
    <text evidence="3">Lacks conserved residue(s) required for the propagation of feature annotation.</text>
</comment>
<keyword evidence="3" id="KW-0407">Ion channel</keyword>
<dbReference type="PANTHER" id="PTHR18945">
    <property type="entry name" value="NEUROTRANSMITTER GATED ION CHANNEL"/>
    <property type="match status" value="1"/>
</dbReference>
<feature type="domain" description="Neurotransmitter-gated ion-channel ligand-binding" evidence="4">
    <location>
        <begin position="1"/>
        <end position="157"/>
    </location>
</feature>
<protein>
    <recommendedName>
        <fullName evidence="4">Neurotransmitter-gated ion-channel ligand-binding domain-containing protein</fullName>
    </recommendedName>
</protein>
<name>A0AAV2HZF0_LYMST</name>
<keyword evidence="3" id="KW-0813">Transport</keyword>
<dbReference type="InterPro" id="IPR036734">
    <property type="entry name" value="Neur_chan_lig-bd_sf"/>
</dbReference>
<organism evidence="5 6">
    <name type="scientific">Lymnaea stagnalis</name>
    <name type="common">Great pond snail</name>
    <name type="synonym">Helix stagnalis</name>
    <dbReference type="NCBI Taxonomy" id="6523"/>
    <lineage>
        <taxon>Eukaryota</taxon>
        <taxon>Metazoa</taxon>
        <taxon>Spiralia</taxon>
        <taxon>Lophotrochozoa</taxon>
        <taxon>Mollusca</taxon>
        <taxon>Gastropoda</taxon>
        <taxon>Heterobranchia</taxon>
        <taxon>Euthyneura</taxon>
        <taxon>Panpulmonata</taxon>
        <taxon>Hygrophila</taxon>
        <taxon>Lymnaeoidea</taxon>
        <taxon>Lymnaeidae</taxon>
        <taxon>Lymnaea</taxon>
    </lineage>
</organism>
<dbReference type="CDD" id="cd19051">
    <property type="entry name" value="LGIC_TM_cation"/>
    <property type="match status" value="1"/>
</dbReference>
<dbReference type="InterPro" id="IPR018000">
    <property type="entry name" value="Neurotransmitter_ion_chnl_CS"/>
</dbReference>
<comment type="subcellular location">
    <subcellularLocation>
        <location evidence="1">Membrane</location>
        <topology evidence="1">Multi-pass membrane protein</topology>
    </subcellularLocation>
</comment>
<dbReference type="Pfam" id="PF02931">
    <property type="entry name" value="Neur_chan_LBD"/>
    <property type="match status" value="1"/>
</dbReference>
<dbReference type="SUPFAM" id="SSF63712">
    <property type="entry name" value="Nicotinic receptor ligand binding domain-like"/>
    <property type="match status" value="1"/>
</dbReference>
<evidence type="ECO:0000256" key="3">
    <source>
        <dbReference type="RuleBase" id="RU000687"/>
    </source>
</evidence>
<dbReference type="Gene3D" id="1.20.58.390">
    <property type="entry name" value="Neurotransmitter-gated ion-channel transmembrane domain"/>
    <property type="match status" value="1"/>
</dbReference>
<dbReference type="GO" id="GO:0016020">
    <property type="term" value="C:membrane"/>
    <property type="evidence" value="ECO:0007669"/>
    <property type="project" value="UniProtKB-SubCell"/>
</dbReference>
<evidence type="ECO:0000313" key="6">
    <source>
        <dbReference type="Proteomes" id="UP001497497"/>
    </source>
</evidence>
<feature type="transmembrane region" description="Helical" evidence="3">
    <location>
        <begin position="189"/>
        <end position="207"/>
    </location>
</feature>
<evidence type="ECO:0000256" key="1">
    <source>
        <dbReference type="ARBA" id="ARBA00004141"/>
    </source>
</evidence>
<evidence type="ECO:0000259" key="4">
    <source>
        <dbReference type="Pfam" id="PF02931"/>
    </source>
</evidence>
<feature type="transmembrane region" description="Helical" evidence="3">
    <location>
        <begin position="159"/>
        <end position="183"/>
    </location>
</feature>
<dbReference type="InterPro" id="IPR006202">
    <property type="entry name" value="Neur_chan_lig-bd"/>
</dbReference>
<dbReference type="PROSITE" id="PS00236">
    <property type="entry name" value="NEUROTR_ION_CHANNEL"/>
    <property type="match status" value="1"/>
</dbReference>
<comment type="similarity">
    <text evidence="3">Belongs to the ligand-gated ion channel (TC 1.A.9) family.</text>
</comment>
<dbReference type="CDD" id="cd18989">
    <property type="entry name" value="LGIC_ECD_cation"/>
    <property type="match status" value="1"/>
</dbReference>
<dbReference type="AlphaFoldDB" id="A0AAV2HZF0"/>
<dbReference type="GO" id="GO:0004888">
    <property type="term" value="F:transmembrane signaling receptor activity"/>
    <property type="evidence" value="ECO:0007669"/>
    <property type="project" value="InterPro"/>
</dbReference>
<evidence type="ECO:0000256" key="2">
    <source>
        <dbReference type="ARBA" id="ARBA00023136"/>
    </source>
</evidence>
<dbReference type="PRINTS" id="PR00252">
    <property type="entry name" value="NRIONCHANNEL"/>
</dbReference>
<keyword evidence="6" id="KW-1185">Reference proteome</keyword>
<sequence>MTVRVFIQMSWLQRNLSWNPSEYLAIDRIKLETNSIWLPNIIILSGEKGGQKIEFPDIAQLHSDGNITLSTTTYVTFRCDIDFDKYPFDSQECHFGFYFDDVNPPHIDVVPWNASAEFKSDSYAVTGEWYILDFSTELFTDFNNESWPRYHFKVKRRSTYYVITVVFPLILTSAMIPLVFLMPPENGEKVSYLVAVFTSTAIFLNFIR</sequence>
<dbReference type="InterPro" id="IPR038050">
    <property type="entry name" value="Neuro_actylchol_rec"/>
</dbReference>
<comment type="caution">
    <text evidence="5">The sequence shown here is derived from an EMBL/GenBank/DDBJ whole genome shotgun (WGS) entry which is preliminary data.</text>
</comment>
<accession>A0AAV2HZF0</accession>
<dbReference type="EMBL" id="CAXITT010000321">
    <property type="protein sequence ID" value="CAL1539009.1"/>
    <property type="molecule type" value="Genomic_DNA"/>
</dbReference>
<keyword evidence="3" id="KW-0406">Ion transport</keyword>
<dbReference type="GO" id="GO:0005230">
    <property type="term" value="F:extracellular ligand-gated monoatomic ion channel activity"/>
    <property type="evidence" value="ECO:0007669"/>
    <property type="project" value="InterPro"/>
</dbReference>
<dbReference type="InterPro" id="IPR006201">
    <property type="entry name" value="Neur_channel"/>
</dbReference>
<keyword evidence="2 3" id="KW-0472">Membrane</keyword>
<evidence type="ECO:0000313" key="5">
    <source>
        <dbReference type="EMBL" id="CAL1539009.1"/>
    </source>
</evidence>
<keyword evidence="3" id="KW-0812">Transmembrane</keyword>
<keyword evidence="3" id="KW-1133">Transmembrane helix</keyword>
<gene>
    <name evidence="5" type="ORF">GSLYS_00012830001</name>
</gene>
<dbReference type="Proteomes" id="UP001497497">
    <property type="component" value="Unassembled WGS sequence"/>
</dbReference>